<gene>
    <name evidence="4" type="ORF">BUW47_09355</name>
    <name evidence="6" type="ORF">C1Y38_04065</name>
    <name evidence="5" type="ORF">GC247_08730</name>
    <name evidence="3" type="ORF">LACFE_CDS0164</name>
</gene>
<keyword evidence="2" id="KW-0472">Membrane</keyword>
<reference evidence="5 10" key="4">
    <citation type="submission" date="2019-10" db="EMBL/GenBank/DDBJ databases">
        <title>Genome Sequencing and assembly of Lactobacillus fermentum I2, a lactic acid bacteria.</title>
        <authorList>
            <person name="Lopes L.S."/>
            <person name="Persinoti G.F."/>
            <person name="Riano-Pachon D.M."/>
            <person name="Labate C.A."/>
        </authorList>
    </citation>
    <scope>NUCLEOTIDE SEQUENCE [LARGE SCALE GENOMIC DNA]</scope>
    <source>
        <strain evidence="5 10">I2</strain>
    </source>
</reference>
<feature type="transmembrane region" description="Helical" evidence="2">
    <location>
        <begin position="109"/>
        <end position="135"/>
    </location>
</feature>
<organism evidence="3 7">
    <name type="scientific">Limosilactobacillus fermentum</name>
    <name type="common">Lactobacillus fermentum</name>
    <dbReference type="NCBI Taxonomy" id="1613"/>
    <lineage>
        <taxon>Bacteria</taxon>
        <taxon>Bacillati</taxon>
        <taxon>Bacillota</taxon>
        <taxon>Bacilli</taxon>
        <taxon>Lactobacillales</taxon>
        <taxon>Lactobacillaceae</taxon>
        <taxon>Limosilactobacillus</taxon>
    </lineage>
</organism>
<feature type="transmembrane region" description="Helical" evidence="2">
    <location>
        <begin position="76"/>
        <end position="97"/>
    </location>
</feature>
<dbReference type="GeneID" id="83714393"/>
<evidence type="ECO:0000313" key="4">
    <source>
        <dbReference type="EMBL" id="APU46598.1"/>
    </source>
</evidence>
<feature type="transmembrane region" description="Helical" evidence="2">
    <location>
        <begin position="40"/>
        <end position="70"/>
    </location>
</feature>
<reference evidence="6 9" key="3">
    <citation type="submission" date="2018-01" db="EMBL/GenBank/DDBJ databases">
        <title>Draft genome sequence of the feruloyl esterase-producing strain Lactobacillus fermentum CRL 1446, isolated from artisanal goat milk cheese.</title>
        <authorList>
            <person name="Abeijon Mukdsi M.C."/>
            <person name="Saavedra L."/>
            <person name="Gauffin Cano M.P."/>
            <person name="Hebert E.M."/>
            <person name="Medina R.B."/>
        </authorList>
    </citation>
    <scope>NUCLEOTIDE SEQUENCE [LARGE SCALE GENOMIC DNA]</scope>
    <source>
        <strain evidence="6 9">CRL 1446</strain>
    </source>
</reference>
<dbReference type="Proteomes" id="UP000466799">
    <property type="component" value="Unassembled WGS sequence"/>
</dbReference>
<dbReference type="EMBL" id="CP017151">
    <property type="protein sequence ID" value="AOR73644.1"/>
    <property type="molecule type" value="Genomic_DNA"/>
</dbReference>
<sequence length="203" mass="21453">MTNEVREWLISLACLVVMVIVSLVQWRFALPMGTIGIIEVGGAFGLAAMIGVGLFKGGIVLVAGALIMMLTETADWILALTLLVVALAIAAVVGWRMPLDIHMSASQGITLGLIVGLVYLLTRLVLTVLYAYLLTANWTVSFGFGKIALAPVLLAALLYAAIVPLAGLGVRHFTEHLSSGGPTKPTGSVEINLSADKDKQQKK</sequence>
<evidence type="ECO:0000313" key="3">
    <source>
        <dbReference type="EMBL" id="AOR73644.1"/>
    </source>
</evidence>
<dbReference type="RefSeq" id="WP_003683330.1">
    <property type="nucleotide sequence ID" value="NZ_CAKMAZ010000001.1"/>
</dbReference>
<dbReference type="EMBL" id="WHJL01000117">
    <property type="protein sequence ID" value="MPQ35940.1"/>
    <property type="molecule type" value="Genomic_DNA"/>
</dbReference>
<name>A0A0G9GEV3_LIMFE</name>
<evidence type="ECO:0000313" key="7">
    <source>
        <dbReference type="Proteomes" id="UP000094714"/>
    </source>
</evidence>
<dbReference type="PATRIC" id="fig|1613.112.peg.174"/>
<dbReference type="OrthoDB" id="9974075at2"/>
<reference evidence="4 8" key="2">
    <citation type="submission" date="2016-12" db="EMBL/GenBank/DDBJ databases">
        <title>Complete Genome Sequence of Lactobacillus fermentum Strain SNUV175, a Probiotic for Treatment of Bacterial Vaginosis.</title>
        <authorList>
            <person name="Lee S."/>
            <person name="You H.J."/>
            <person name="Kwon B."/>
            <person name="Ko G."/>
        </authorList>
    </citation>
    <scope>NUCLEOTIDE SEQUENCE [LARGE SCALE GENOMIC DNA]</scope>
    <source>
        <strain evidence="4 8">SNUV175</strain>
    </source>
</reference>
<feature type="transmembrane region" description="Helical" evidence="2">
    <location>
        <begin position="147"/>
        <end position="170"/>
    </location>
</feature>
<dbReference type="AlphaFoldDB" id="A0A0G9GEV3"/>
<evidence type="ECO:0000313" key="6">
    <source>
        <dbReference type="EMBL" id="PNV58106.1"/>
    </source>
</evidence>
<evidence type="ECO:0000256" key="2">
    <source>
        <dbReference type="SAM" id="Phobius"/>
    </source>
</evidence>
<feature type="transmembrane region" description="Helical" evidence="2">
    <location>
        <begin position="6"/>
        <end position="28"/>
    </location>
</feature>
<evidence type="ECO:0000313" key="5">
    <source>
        <dbReference type="EMBL" id="MPQ35940.1"/>
    </source>
</evidence>
<dbReference type="EMBL" id="CP019030">
    <property type="protein sequence ID" value="APU46598.1"/>
    <property type="molecule type" value="Genomic_DNA"/>
</dbReference>
<accession>A0A0G9GEV3</accession>
<protein>
    <submittedName>
        <fullName evidence="3">Uncharacterized protein</fullName>
    </submittedName>
</protein>
<reference evidence="3 7" key="1">
    <citation type="submission" date="2016-09" db="EMBL/GenBank/DDBJ databases">
        <title>Genome Sequence of the Lactobacillus fermentum strain NCC2970 (CNCM I-5068).</title>
        <authorList>
            <person name="Barretto C."/>
            <person name="Ngom-Bru C."/>
            <person name="Genevaz A."/>
            <person name="Fournier C."/>
            <person name="Moine D."/>
            <person name="Kassam M."/>
            <person name="Iltis A."/>
            <person name="Sagory-Zalkind P."/>
            <person name="Faucherand G."/>
            <person name="Descombes P."/>
            <person name="Duboux S."/>
        </authorList>
    </citation>
    <scope>NUCLEOTIDE SEQUENCE [LARGE SCALE GENOMIC DNA]</scope>
    <source>
        <strain evidence="3 7">NCC2970</strain>
    </source>
</reference>
<dbReference type="Proteomes" id="UP000094714">
    <property type="component" value="Chromosome"/>
</dbReference>
<dbReference type="EMBL" id="POTQ01000006">
    <property type="protein sequence ID" value="PNV58106.1"/>
    <property type="molecule type" value="Genomic_DNA"/>
</dbReference>
<evidence type="ECO:0000313" key="9">
    <source>
        <dbReference type="Proteomes" id="UP000236514"/>
    </source>
</evidence>
<dbReference type="Proteomes" id="UP000236514">
    <property type="component" value="Unassembled WGS sequence"/>
</dbReference>
<proteinExistence type="predicted"/>
<feature type="region of interest" description="Disordered" evidence="1">
    <location>
        <begin position="177"/>
        <end position="203"/>
    </location>
</feature>
<keyword evidence="2" id="KW-1133">Transmembrane helix</keyword>
<evidence type="ECO:0000313" key="10">
    <source>
        <dbReference type="Proteomes" id="UP000466799"/>
    </source>
</evidence>
<evidence type="ECO:0000256" key="1">
    <source>
        <dbReference type="SAM" id="MobiDB-lite"/>
    </source>
</evidence>
<evidence type="ECO:0000313" key="8">
    <source>
        <dbReference type="Proteomes" id="UP000185427"/>
    </source>
</evidence>
<dbReference type="Proteomes" id="UP000185427">
    <property type="component" value="Chromosome"/>
</dbReference>
<feature type="compositionally biased region" description="Polar residues" evidence="1">
    <location>
        <begin position="177"/>
        <end position="191"/>
    </location>
</feature>
<keyword evidence="2" id="KW-0812">Transmembrane</keyword>